<dbReference type="NCBIfam" id="NF033773">
    <property type="entry name" value="tellur_TrgA"/>
    <property type="match status" value="1"/>
</dbReference>
<comment type="caution">
    <text evidence="2">The sequence shown here is derived from an EMBL/GenBank/DDBJ whole genome shotgun (WGS) entry which is preliminary data.</text>
</comment>
<evidence type="ECO:0000313" key="3">
    <source>
        <dbReference type="Proteomes" id="UP001431784"/>
    </source>
</evidence>
<feature type="transmembrane region" description="Helical" evidence="1">
    <location>
        <begin position="124"/>
        <end position="145"/>
    </location>
</feature>
<feature type="transmembrane region" description="Helical" evidence="1">
    <location>
        <begin position="38"/>
        <end position="54"/>
    </location>
</feature>
<name>A0ABT5TCA1_9RHOB</name>
<keyword evidence="3" id="KW-1185">Reference proteome</keyword>
<reference evidence="2" key="1">
    <citation type="submission" date="2023-02" db="EMBL/GenBank/DDBJ databases">
        <title>Description of Roseinatronobacter alkalisoli sp. nov., an alkaliphilic bacerium isolated from soda soil.</title>
        <authorList>
            <person name="Wei W."/>
        </authorList>
    </citation>
    <scope>NUCLEOTIDE SEQUENCE</scope>
    <source>
        <strain evidence="2">HJB301</strain>
    </source>
</reference>
<dbReference type="RefSeq" id="WP_274353294.1">
    <property type="nucleotide sequence ID" value="NZ_JAQZSM010000017.1"/>
</dbReference>
<evidence type="ECO:0000313" key="2">
    <source>
        <dbReference type="EMBL" id="MDD7972621.1"/>
    </source>
</evidence>
<keyword evidence="1" id="KW-1133">Transmembrane helix</keyword>
<proteinExistence type="predicted"/>
<feature type="transmembrane region" description="Helical" evidence="1">
    <location>
        <begin position="66"/>
        <end position="89"/>
    </location>
</feature>
<dbReference type="EMBL" id="JAQZSM010000017">
    <property type="protein sequence ID" value="MDD7972621.1"/>
    <property type="molecule type" value="Genomic_DNA"/>
</dbReference>
<accession>A0ABT5TCA1</accession>
<dbReference type="Proteomes" id="UP001431784">
    <property type="component" value="Unassembled WGS sequence"/>
</dbReference>
<keyword evidence="1" id="KW-0472">Membrane</keyword>
<gene>
    <name evidence="2" type="ORF">PUT78_16095</name>
</gene>
<sequence>MPTLTKLAAAIVFAALAVYAVAQYITLYEHPPRQGQGVHVVAVIAALTGWKYVGARIASGFVQSVFQVLQGVIVTVFLSLFVIGAYNVFRLGYQMRYSSLEAAFLGFVGGFVEHLTRMAQLDFLLLLAGMIVFTGIALTLVFRWAEMRRSAG</sequence>
<evidence type="ECO:0000256" key="1">
    <source>
        <dbReference type="SAM" id="Phobius"/>
    </source>
</evidence>
<organism evidence="2 3">
    <name type="scientific">Roseinatronobacter alkalisoli</name>
    <dbReference type="NCBI Taxonomy" id="3028235"/>
    <lineage>
        <taxon>Bacteria</taxon>
        <taxon>Pseudomonadati</taxon>
        <taxon>Pseudomonadota</taxon>
        <taxon>Alphaproteobacteria</taxon>
        <taxon>Rhodobacterales</taxon>
        <taxon>Paracoccaceae</taxon>
        <taxon>Roseinatronobacter</taxon>
    </lineage>
</organism>
<keyword evidence="1" id="KW-0812">Transmembrane</keyword>
<protein>
    <submittedName>
        <fullName evidence="2">TrgA family protein</fullName>
    </submittedName>
</protein>
<dbReference type="InterPro" id="IPR047784">
    <property type="entry name" value="TrgA"/>
</dbReference>